<dbReference type="eggNOG" id="COG0457">
    <property type="taxonomic scope" value="Bacteria"/>
</dbReference>
<dbReference type="eggNOG" id="COG4995">
    <property type="taxonomic scope" value="Bacteria"/>
</dbReference>
<dbReference type="Pfam" id="PF13181">
    <property type="entry name" value="TPR_8"/>
    <property type="match status" value="1"/>
</dbReference>
<dbReference type="EMBL" id="CM002803">
    <property type="protein sequence ID" value="KEI68039.1"/>
    <property type="molecule type" value="Genomic_DNA"/>
</dbReference>
<keyword evidence="1" id="KW-0802">TPR repeat</keyword>
<dbReference type="PATRIC" id="fig|388467.6.peg.3182"/>
<dbReference type="RefSeq" id="WP_052369639.1">
    <property type="nucleotide sequence ID" value="NZ_CM002803.1"/>
</dbReference>
<dbReference type="Gene3D" id="1.25.40.10">
    <property type="entry name" value="Tetratricopeptide repeat domain"/>
    <property type="match status" value="6"/>
</dbReference>
<dbReference type="InterPro" id="IPR024983">
    <property type="entry name" value="CHAT_dom"/>
</dbReference>
<keyword evidence="2" id="KW-0175">Coiled coil</keyword>
<dbReference type="InterPro" id="IPR011990">
    <property type="entry name" value="TPR-like_helical_dom_sf"/>
</dbReference>
<evidence type="ECO:0000256" key="1">
    <source>
        <dbReference type="PROSITE-ProRule" id="PRU00339"/>
    </source>
</evidence>
<dbReference type="Pfam" id="PF13432">
    <property type="entry name" value="TPR_16"/>
    <property type="match status" value="1"/>
</dbReference>
<evidence type="ECO:0000259" key="4">
    <source>
        <dbReference type="Pfam" id="PF12770"/>
    </source>
</evidence>
<dbReference type="SMART" id="SM00028">
    <property type="entry name" value="TPR"/>
    <property type="match status" value="14"/>
</dbReference>
<gene>
    <name evidence="5" type="ORF">A19Y_3236</name>
</gene>
<reference evidence="5 6" key="1">
    <citation type="journal article" date="2014" name="Appl. Environ. Microbiol.">
        <title>Elucidation of insertion elements encoded on plasmids and in vitro construction of shuttle vectors from the toxic cyanobacterium Planktothrix.</title>
        <authorList>
            <person name="Christiansen G."/>
            <person name="Goesmann A."/>
            <person name="Kurmayer R."/>
        </authorList>
    </citation>
    <scope>NUCLEOTIDE SEQUENCE [LARGE SCALE GENOMIC DNA]</scope>
    <source>
        <strain evidence="5 6">NIVA-CYA 126/8</strain>
    </source>
</reference>
<evidence type="ECO:0000313" key="6">
    <source>
        <dbReference type="Proteomes" id="UP000027395"/>
    </source>
</evidence>
<dbReference type="Pfam" id="PF13374">
    <property type="entry name" value="TPR_10"/>
    <property type="match status" value="1"/>
</dbReference>
<feature type="region of interest" description="Disordered" evidence="3">
    <location>
        <begin position="1082"/>
        <end position="1107"/>
    </location>
</feature>
<protein>
    <recommendedName>
        <fullName evidence="4">CHAT domain-containing protein</fullName>
    </recommendedName>
</protein>
<sequence length="1570" mass="180913">MTDSSQDAPTQQPNPLLILIGINIGIKLQNAGKFKKALRCFIYALEADSSRVDIWYRIGNCWQNLGYFEDAIASYNACNQRSLVQQNIWFQAASQFCLGQCYVSLQQQDQAIIAYRLAYQLFSQFENTPYTQQSWDYLDKVGNELLNNQQFESAIQYYQSLLEVVKLVNNQQNLSSVLHSLGKVYYWQNQDELAIECHREMLEISRRLSDGEMENTALRWLTSETWRLGQMETAIDYFKQRLGVIQRLQRPQEQPEILDWIIKGYKQLNQLENTIDYYQQKLKLLREKQDFSTEYQTLYDLGGVYFSLKQYPLAIDCFQAGLNLEPSLEQPYYHANLNYMLGLIYLALNQDSEAIASFEKAVIVYEQQENSQEWVIRASEYLEKLYQQIEDFEKLIPILEKRLNRLRASQDRSNEYSLLYKIAGLYYQLKNYSQAGDYYNSALGVAQGLTPRQPGLEANAYYMLGLMCHCLQRWEEGLSNYREALRFYTELNNQEWVEHSRNKVQELERILASRSSNSIFHRYPHQIGFLLNALQAVSSSRGNPKIVYPLFQQNLDKLDENLANILTNWAMAKFKEVPLETAYNRASDISNFANLIQQFPLGSHKNNLEISIAAYQAALEVYNREAFPEQWASTQHNLAIAYCKRIKGGKADNIERAIETYQAALEIHTRETFPEDWAMTQRNLANAYGERIKGVKADNIEHAISGYQDALEVYKREAFPKQWASTQHSLATAYYKRIKGEKADNIERAIETYQAALEIRTREVFPEDWATTQHNLAFAYGDRIKGRKSENIEHAIAAFQDVLEVYKREAFPEQWASTQHNLATAYYKRIKGEKADNIERAISACQATLEIYTCEAFPEDWARTQINLANAYKDRIKGKKADNIERAIAFYQAALEIYTCEAFPEQWAMTQNNLAIAYSNRIKGEKADNIKKAIASCQAALEIRTRTVFPYDYLQTSYNLGRAYQDIQQWQLAYETFDNAIETLEEIRAGIVKGGDADKQKLAEEWQKLYQRMVEVCIELKNYTAAIEYVERSKTRNLVELLATRDLYPKGDIPQTVKDELDRLRRDIETEQRRLEIEERTRNRFGDGTTGERSPNIAALQTPPPDRSRLNELRQELDDFITRDITPIDPDFRLTQKVQPIPFSDIQALTGDNTAILEWYILSDRFVVFIVTPPPLTPAYQRGEPEISEPPFLRGAGGIKLWQSTPEDYNALTAWADDYLNAYRTDKKQWQNTLNSRLQRLGEILHFDQLLNIIGEKCDSLVLIPNRFLHLFPLHALPISQQKPTIAKGGLGGSILMDLFPGGVSYAPSCQLLQTAKNRQRPDFSQLFAIQNPTKDLDYTDLEVNSICTYFNPSHILVHENAKKTTFNEQQTTLKTANCHHFSCHGYFNFENPILSALLFADCYLEPAPSPLDPSRHLRLEKGQTLDLSECLTLGDVFTLDLRCCRLVTLSACETGLIDFQSNSDEYIGLPSGFLVAGSTNVVSSLWSVSDISTAILMIRFYQLLREGEEVAIALNYAQKWLRNATKAELLAWIDPGNKMQLRQSLKEIKDHEKPFASPYYWAAFCAIGR</sequence>
<feature type="repeat" description="TPR" evidence="1">
    <location>
        <begin position="295"/>
        <end position="328"/>
    </location>
</feature>
<dbReference type="PROSITE" id="PS50005">
    <property type="entry name" value="TPR"/>
    <property type="match status" value="2"/>
</dbReference>
<proteinExistence type="predicted"/>
<dbReference type="HOGENOM" id="CLU_003728_15_1_3"/>
<dbReference type="PANTHER" id="PTHR10098:SF108">
    <property type="entry name" value="TETRATRICOPEPTIDE REPEAT PROTEIN 28"/>
    <property type="match status" value="1"/>
</dbReference>
<evidence type="ECO:0000313" key="5">
    <source>
        <dbReference type="EMBL" id="KEI68039.1"/>
    </source>
</evidence>
<dbReference type="STRING" id="388467.A19Y_3236"/>
<dbReference type="Pfam" id="PF12770">
    <property type="entry name" value="CHAT"/>
    <property type="match status" value="1"/>
</dbReference>
<organism evidence="5 6">
    <name type="scientific">Planktothrix agardhii (strain NIVA-CYA 126/8)</name>
    <dbReference type="NCBI Taxonomy" id="388467"/>
    <lineage>
        <taxon>Bacteria</taxon>
        <taxon>Bacillati</taxon>
        <taxon>Cyanobacteriota</taxon>
        <taxon>Cyanophyceae</taxon>
        <taxon>Oscillatoriophycideae</taxon>
        <taxon>Oscillatoriales</taxon>
        <taxon>Microcoleaceae</taxon>
        <taxon>Planktothrix</taxon>
    </lineage>
</organism>
<accession>A0A073CI93</accession>
<feature type="repeat" description="TPR" evidence="1">
    <location>
        <begin position="335"/>
        <end position="368"/>
    </location>
</feature>
<feature type="coiled-coil region" evidence="2">
    <location>
        <begin position="382"/>
        <end position="409"/>
    </location>
</feature>
<dbReference type="PANTHER" id="PTHR10098">
    <property type="entry name" value="RAPSYN-RELATED"/>
    <property type="match status" value="1"/>
</dbReference>
<dbReference type="InterPro" id="IPR019734">
    <property type="entry name" value="TPR_rpt"/>
</dbReference>
<feature type="domain" description="CHAT" evidence="4">
    <location>
        <begin position="1239"/>
        <end position="1569"/>
    </location>
</feature>
<evidence type="ECO:0000256" key="3">
    <source>
        <dbReference type="SAM" id="MobiDB-lite"/>
    </source>
</evidence>
<dbReference type="Proteomes" id="UP000027395">
    <property type="component" value="Chromosome"/>
</dbReference>
<keyword evidence="6" id="KW-1185">Reference proteome</keyword>
<name>A0A073CI93_PLAA1</name>
<evidence type="ECO:0000256" key="2">
    <source>
        <dbReference type="SAM" id="Coils"/>
    </source>
</evidence>
<dbReference type="SUPFAM" id="SSF48452">
    <property type="entry name" value="TPR-like"/>
    <property type="match status" value="6"/>
</dbReference>